<name>A0A3G2KJJ9_9CAUD</name>
<dbReference type="Proteomes" id="UP000273593">
    <property type="component" value="Segment"/>
</dbReference>
<dbReference type="KEGG" id="vg:55006850"/>
<gene>
    <name evidence="1" type="primary">3</name>
    <name evidence="1" type="ORF">PBI_YANG_3</name>
</gene>
<evidence type="ECO:0000313" key="2">
    <source>
        <dbReference type="Proteomes" id="UP000273593"/>
    </source>
</evidence>
<organism evidence="1 2">
    <name type="scientific">Arthrobacter phage Yang</name>
    <dbReference type="NCBI Taxonomy" id="2419970"/>
    <lineage>
        <taxon>Viruses</taxon>
        <taxon>Duplodnaviria</taxon>
        <taxon>Heunggongvirae</taxon>
        <taxon>Uroviricota</taxon>
        <taxon>Caudoviricetes</taxon>
        <taxon>Casidaviridae</taxon>
        <taxon>Yangvirus</taxon>
        <taxon>Yangvirus yang</taxon>
        <taxon>Arthobacter virus Yang</taxon>
    </lineage>
</organism>
<dbReference type="EMBL" id="MH834629">
    <property type="protein sequence ID" value="AYN59090.1"/>
    <property type="molecule type" value="Genomic_DNA"/>
</dbReference>
<dbReference type="Pfam" id="PF05133">
    <property type="entry name" value="SPP1_portal"/>
    <property type="match status" value="1"/>
</dbReference>
<evidence type="ECO:0000313" key="1">
    <source>
        <dbReference type="EMBL" id="AYN59090.1"/>
    </source>
</evidence>
<sequence>MAIDAKLAARLNGELEADLQREGRLGKVKRYLDGDHDLPYMPRGAKKEYEHLAKRSITNWTPLLSDTYGKGLFVDGYRPAKAAENAAPWGYWQDNGLDARQTIVHRGALEYGAAYNLILPGTLQERRIPRIRPLNPLRSAAWYRDEDDEFPEIGLRRVGTTMDGAQLIEIYDKTSVYTFAKPKDSEDWVLSRVDEHGAGYTPFVRFRERLDGESKGIIRPIFNLQDRVNEIVFSTLIAIQYAAFRQRWATGLVIPEDDEGNPIEPFQSAVDRLWITDSEGAKFGDFAQTETSGHLAAYESTVRTLAAVAQISPNILTGDLVNLSADALAQMEASTQRKMGEYETLFGESWESTFRLAALVAGDSAAALDTSAQVRWRDTEARSLAQTVDALGKIAQMLQVPVEALWEKIPGVTDQDVEYWKSIRDTTDPLGELVAEVQRQTGSSAGADAMKGTREEASAMKAKADAMGVLIRSGVDAESAAKQVGLDGVEFTGAVPVSLRLPQAEAAPLEE</sequence>
<protein>
    <submittedName>
        <fullName evidence="1">Portal protein</fullName>
    </submittedName>
</protein>
<reference evidence="2" key="1">
    <citation type="submission" date="2018-09" db="EMBL/GenBank/DDBJ databases">
        <authorList>
            <person name="Rimple P.A."/>
            <person name="Stoner T.H."/>
            <person name="Garlena R.A."/>
            <person name="Russell D.A."/>
            <person name="Pope W.H."/>
            <person name="Jacobs-Sera D."/>
            <person name="Hatfull G.F."/>
        </authorList>
    </citation>
    <scope>NUCLEOTIDE SEQUENCE [LARGE SCALE GENOMIC DNA]</scope>
</reference>
<dbReference type="RefSeq" id="YP_009815621.1">
    <property type="nucleotide sequence ID" value="NC_048097.1"/>
</dbReference>
<accession>A0A3G2KJJ9</accession>
<dbReference type="GeneID" id="55006850"/>
<proteinExistence type="predicted"/>
<dbReference type="InterPro" id="IPR021145">
    <property type="entry name" value="Portal_protein_SPP1_Gp6-like"/>
</dbReference>
<keyword evidence="2" id="KW-1185">Reference proteome</keyword>